<comment type="caution">
    <text evidence="1">The sequence shown here is derived from an EMBL/GenBank/DDBJ whole genome shotgun (WGS) entry which is preliminary data.</text>
</comment>
<protein>
    <submittedName>
        <fullName evidence="1">Uncharacterized protein</fullName>
    </submittedName>
</protein>
<dbReference type="RefSeq" id="WP_160485215.1">
    <property type="nucleotide sequence ID" value="NZ_WUBR01000001.1"/>
</dbReference>
<organism evidence="1 2">
    <name type="scientific">Aurantiacibacter rhizosphaerae</name>
    <dbReference type="NCBI Taxonomy" id="2691582"/>
    <lineage>
        <taxon>Bacteria</taxon>
        <taxon>Pseudomonadati</taxon>
        <taxon>Pseudomonadota</taxon>
        <taxon>Alphaproteobacteria</taxon>
        <taxon>Sphingomonadales</taxon>
        <taxon>Erythrobacteraceae</taxon>
        <taxon>Aurantiacibacter</taxon>
    </lineage>
</organism>
<name>A0A844XDH0_9SPHN</name>
<evidence type="ECO:0000313" key="2">
    <source>
        <dbReference type="Proteomes" id="UP000461409"/>
    </source>
</evidence>
<accession>A0A844XDH0</accession>
<gene>
    <name evidence="1" type="ORF">GRF63_07075</name>
</gene>
<dbReference type="Proteomes" id="UP000461409">
    <property type="component" value="Unassembled WGS sequence"/>
</dbReference>
<evidence type="ECO:0000313" key="1">
    <source>
        <dbReference type="EMBL" id="MWV27664.1"/>
    </source>
</evidence>
<dbReference type="AlphaFoldDB" id="A0A844XDH0"/>
<sequence>MAERTFTDEQLALVLQASRDFAFEQIAQGMPVLPFACVVKPDGEMGFTRFAEPGTDKTPDEVLALTHSEVAKEAASGGLIAAAIISAVKLDQPDDGMDDAIRIQVEAPGFARHFLAYYSVGDAEGGSIPLQAGRLVPFDADPAIFDG</sequence>
<proteinExistence type="predicted"/>
<keyword evidence="2" id="KW-1185">Reference proteome</keyword>
<dbReference type="EMBL" id="WUBR01000001">
    <property type="protein sequence ID" value="MWV27664.1"/>
    <property type="molecule type" value="Genomic_DNA"/>
</dbReference>
<reference evidence="1 2" key="1">
    <citation type="submission" date="2019-12" db="EMBL/GenBank/DDBJ databases">
        <authorList>
            <person name="Lee S.D."/>
        </authorList>
    </citation>
    <scope>NUCLEOTIDE SEQUENCE [LARGE SCALE GENOMIC DNA]</scope>
    <source>
        <strain evidence="1 2">GH3-10</strain>
    </source>
</reference>
<reference evidence="1 2" key="2">
    <citation type="submission" date="2020-02" db="EMBL/GenBank/DDBJ databases">
        <title>Erythrobacter dongmakensis sp. nov., isolated from a tidal mudflat.</title>
        <authorList>
            <person name="Kim I.S."/>
        </authorList>
    </citation>
    <scope>NUCLEOTIDE SEQUENCE [LARGE SCALE GENOMIC DNA]</scope>
    <source>
        <strain evidence="1 2">GH3-10</strain>
    </source>
</reference>